<protein>
    <submittedName>
        <fullName evidence="3">Twitching motility protein pilt</fullName>
    </submittedName>
</protein>
<accession>A0A0W8G808</accession>
<comment type="caution">
    <text evidence="3">The sequence shown here is derived from an EMBL/GenBank/DDBJ whole genome shotgun (WGS) entry which is preliminary data.</text>
</comment>
<evidence type="ECO:0000313" key="3">
    <source>
        <dbReference type="EMBL" id="KUG29238.1"/>
    </source>
</evidence>
<sequence>MMDMRFLEDLLDAALRQTPGASDILLSPGSPVMASVAGELRPVTGGLPDMLTEADTAAMARALLEEKPHAKADHAATGSADLALALPSGVRLRANVFLRLGATAMVFRRLPEAIPSAESLGLPRLVTEAAAALDGLVIVAGATGSGKSTTLAALIDLINQTRAVHVVTLEDPVEYLHPPKRAIVSQRELGPDFQDFAGGVRAAMRQAPRVILVGEVRDRETAEAALRAAETGHLVFCTVHATDCGGLVSRLAGLFEPAEERSARAALAGCLRLAVAQRLVPTVDGSRAAVFEVMAPTLRVREMIVHGETGEATFSEVVAQGKAHGMQSFASSLGRLLLGGRISEETVSLYAPDRATAVRIIDAVRAAAGKKDGDAPLKLELDRR</sequence>
<dbReference type="InterPro" id="IPR006321">
    <property type="entry name" value="PilT/PilU"/>
</dbReference>
<reference evidence="3" key="1">
    <citation type="journal article" date="2015" name="Proc. Natl. Acad. Sci. U.S.A.">
        <title>Networks of energetic and metabolic interactions define dynamics in microbial communities.</title>
        <authorList>
            <person name="Embree M."/>
            <person name="Liu J.K."/>
            <person name="Al-Bassam M.M."/>
            <person name="Zengler K."/>
        </authorList>
    </citation>
    <scope>NUCLEOTIDE SEQUENCE</scope>
</reference>
<feature type="domain" description="Bacterial type II secretion system protein E" evidence="2">
    <location>
        <begin position="127"/>
        <end position="289"/>
    </location>
</feature>
<evidence type="ECO:0000256" key="1">
    <source>
        <dbReference type="ARBA" id="ARBA00006611"/>
    </source>
</evidence>
<evidence type="ECO:0000259" key="2">
    <source>
        <dbReference type="Pfam" id="PF00437"/>
    </source>
</evidence>
<organism evidence="3">
    <name type="scientific">hydrocarbon metagenome</name>
    <dbReference type="NCBI Taxonomy" id="938273"/>
    <lineage>
        <taxon>unclassified sequences</taxon>
        <taxon>metagenomes</taxon>
        <taxon>ecological metagenomes</taxon>
    </lineage>
</organism>
<dbReference type="Gene3D" id="3.40.50.300">
    <property type="entry name" value="P-loop containing nucleotide triphosphate hydrolases"/>
    <property type="match status" value="1"/>
</dbReference>
<dbReference type="Pfam" id="PF00437">
    <property type="entry name" value="T2SSE"/>
    <property type="match status" value="1"/>
</dbReference>
<dbReference type="AlphaFoldDB" id="A0A0W8G808"/>
<proteinExistence type="inferred from homology"/>
<dbReference type="EMBL" id="LNQE01000114">
    <property type="protein sequence ID" value="KUG29238.1"/>
    <property type="molecule type" value="Genomic_DNA"/>
</dbReference>
<dbReference type="SUPFAM" id="SSF52540">
    <property type="entry name" value="P-loop containing nucleoside triphosphate hydrolases"/>
    <property type="match status" value="1"/>
</dbReference>
<dbReference type="GO" id="GO:0005524">
    <property type="term" value="F:ATP binding"/>
    <property type="evidence" value="ECO:0007669"/>
    <property type="project" value="InterPro"/>
</dbReference>
<dbReference type="PANTHER" id="PTHR30486">
    <property type="entry name" value="TWITCHING MOTILITY PROTEIN PILT"/>
    <property type="match status" value="1"/>
</dbReference>
<dbReference type="Gene3D" id="3.30.450.90">
    <property type="match status" value="1"/>
</dbReference>
<dbReference type="GO" id="GO:0016887">
    <property type="term" value="F:ATP hydrolysis activity"/>
    <property type="evidence" value="ECO:0007669"/>
    <property type="project" value="InterPro"/>
</dbReference>
<name>A0A0W8G808_9ZZZZ</name>
<dbReference type="PANTHER" id="PTHR30486:SF16">
    <property type="entry name" value="TWITCHING MOTILITY PROTEIN PILT"/>
    <property type="match status" value="1"/>
</dbReference>
<dbReference type="NCBIfam" id="TIGR01420">
    <property type="entry name" value="pilT_fam"/>
    <property type="match status" value="1"/>
</dbReference>
<dbReference type="InterPro" id="IPR050921">
    <property type="entry name" value="T4SS_GSP_E_ATPase"/>
</dbReference>
<gene>
    <name evidence="3" type="ORF">ASZ90_000870</name>
</gene>
<comment type="similarity">
    <text evidence="1">Belongs to the GSP E family.</text>
</comment>
<dbReference type="InterPro" id="IPR001482">
    <property type="entry name" value="T2SS/T4SS_dom"/>
</dbReference>
<dbReference type="InterPro" id="IPR027417">
    <property type="entry name" value="P-loop_NTPase"/>
</dbReference>